<proteinExistence type="predicted"/>
<evidence type="ECO:0000313" key="1">
    <source>
        <dbReference type="EMBL" id="KKM05969.1"/>
    </source>
</evidence>
<accession>A0A0F9H4K9</accession>
<sequence>MIYGKYNKFIDIAYRKIPETNWFTLLELNVENDIVELVRKFRALIEFIKDKDHEIICNLTSGTFEMRLALYIAAQIQKQQVKEIFYLNKHDLSKNLLFNLVEPRNKGQELIDVMYNEINRKNPGQVDSINLNKLLKICDDNNKSWDLPNLSRIVKELVNKGYLDEERKGREKIVKISKLGLIICPVKHNYIDIGEHLG</sequence>
<dbReference type="Gene3D" id="3.40.50.10770">
    <property type="entry name" value="Hypothetical protein VC1899 like domain (Restriction endonuclease-like)"/>
    <property type="match status" value="1"/>
</dbReference>
<dbReference type="EMBL" id="LAZR01016100">
    <property type="protein sequence ID" value="KKM05969.1"/>
    <property type="molecule type" value="Genomic_DNA"/>
</dbReference>
<comment type="caution">
    <text evidence="1">The sequence shown here is derived from an EMBL/GenBank/DDBJ whole genome shotgun (WGS) entry which is preliminary data.</text>
</comment>
<reference evidence="1" key="1">
    <citation type="journal article" date="2015" name="Nature">
        <title>Complex archaea that bridge the gap between prokaryotes and eukaryotes.</title>
        <authorList>
            <person name="Spang A."/>
            <person name="Saw J.H."/>
            <person name="Jorgensen S.L."/>
            <person name="Zaremba-Niedzwiedzka K."/>
            <person name="Martijn J."/>
            <person name="Lind A.E."/>
            <person name="van Eijk R."/>
            <person name="Schleper C."/>
            <person name="Guy L."/>
            <person name="Ettema T.J."/>
        </authorList>
    </citation>
    <scope>NUCLEOTIDE SEQUENCE</scope>
</reference>
<dbReference type="AlphaFoldDB" id="A0A0F9H4K9"/>
<organism evidence="1">
    <name type="scientific">marine sediment metagenome</name>
    <dbReference type="NCBI Taxonomy" id="412755"/>
    <lineage>
        <taxon>unclassified sequences</taxon>
        <taxon>metagenomes</taxon>
        <taxon>ecological metagenomes</taxon>
    </lineage>
</organism>
<name>A0A0F9H4K9_9ZZZZ</name>
<protein>
    <submittedName>
        <fullName evidence="1">Uncharacterized protein</fullName>
    </submittedName>
</protein>
<gene>
    <name evidence="1" type="ORF">LCGC14_1748730</name>
</gene>